<reference evidence="4" key="1">
    <citation type="journal article" date="2017" name="Nat. Microbiol.">
        <title>Global analysis of biosynthetic gene clusters reveals vast potential of secondary metabolite production in Penicillium species.</title>
        <authorList>
            <person name="Nielsen J.C."/>
            <person name="Grijseels S."/>
            <person name="Prigent S."/>
            <person name="Ji B."/>
            <person name="Dainat J."/>
            <person name="Nielsen K.F."/>
            <person name="Frisvad J.C."/>
            <person name="Workman M."/>
            <person name="Nielsen J."/>
        </authorList>
    </citation>
    <scope>NUCLEOTIDE SEQUENCE [LARGE SCALE GENOMIC DNA]</scope>
    <source>
        <strain evidence="4">IBT 24891</strain>
    </source>
</reference>
<accession>A0A1V6SMF9</accession>
<comment type="caution">
    <text evidence="3">The sequence shown here is derived from an EMBL/GenBank/DDBJ whole genome shotgun (WGS) entry which is preliminary data.</text>
</comment>
<dbReference type="InterPro" id="IPR045010">
    <property type="entry name" value="MDR_fam"/>
</dbReference>
<gene>
    <name evidence="3" type="ORF">PENSTE_c031G01024</name>
</gene>
<dbReference type="Gene3D" id="3.90.180.10">
    <property type="entry name" value="Medium-chain alcohol dehydrogenases, catalytic domain"/>
    <property type="match status" value="1"/>
</dbReference>
<dbReference type="STRING" id="303698.A0A1V6SMF9"/>
<protein>
    <recommendedName>
        <fullName evidence="2">Oxidoreductase N-terminal domain-containing protein</fullName>
    </recommendedName>
</protein>
<dbReference type="AlphaFoldDB" id="A0A1V6SMF9"/>
<organism evidence="3 4">
    <name type="scientific">Penicillium steckii</name>
    <dbReference type="NCBI Taxonomy" id="303698"/>
    <lineage>
        <taxon>Eukaryota</taxon>
        <taxon>Fungi</taxon>
        <taxon>Dikarya</taxon>
        <taxon>Ascomycota</taxon>
        <taxon>Pezizomycotina</taxon>
        <taxon>Eurotiomycetes</taxon>
        <taxon>Eurotiomycetidae</taxon>
        <taxon>Eurotiales</taxon>
        <taxon>Aspergillaceae</taxon>
        <taxon>Penicillium</taxon>
    </lineage>
</organism>
<dbReference type="InterPro" id="IPR041694">
    <property type="entry name" value="ADH_N_2"/>
</dbReference>
<dbReference type="SUPFAM" id="SSF51735">
    <property type="entry name" value="NAD(P)-binding Rossmann-fold domains"/>
    <property type="match status" value="1"/>
</dbReference>
<name>A0A1V6SMF9_9EURO</name>
<dbReference type="Gene3D" id="3.40.50.720">
    <property type="entry name" value="NAD(P)-binding Rossmann-like Domain"/>
    <property type="match status" value="1"/>
</dbReference>
<dbReference type="InterPro" id="IPR036291">
    <property type="entry name" value="NAD(P)-bd_dom_sf"/>
</dbReference>
<evidence type="ECO:0000313" key="4">
    <source>
        <dbReference type="Proteomes" id="UP000191285"/>
    </source>
</evidence>
<evidence type="ECO:0000256" key="1">
    <source>
        <dbReference type="ARBA" id="ARBA00023002"/>
    </source>
</evidence>
<dbReference type="InterPro" id="IPR011032">
    <property type="entry name" value="GroES-like_sf"/>
</dbReference>
<dbReference type="OrthoDB" id="809632at2759"/>
<feature type="domain" description="Oxidoreductase N-terminal" evidence="2">
    <location>
        <begin position="7"/>
        <end position="100"/>
    </location>
</feature>
<evidence type="ECO:0000313" key="3">
    <source>
        <dbReference type="EMBL" id="OQE14940.1"/>
    </source>
</evidence>
<sequence>MSGPNPTFRLETRQLPTMKPGQILLKPYFLSNDPAQRMWIDAELPADRSYLEPIEVGQVMASRGIGKVICSRSSKIKPGSQVMVPNIGWVDYVVLSDESVSVLKPLPLGLSATHYLGVLGNTGLTAYYGLVVQSEAKPQDTVIFSGAAGATGSVAI</sequence>
<keyword evidence="4" id="KW-1185">Reference proteome</keyword>
<dbReference type="EMBL" id="MLKD01000031">
    <property type="protein sequence ID" value="OQE14940.1"/>
    <property type="molecule type" value="Genomic_DNA"/>
</dbReference>
<dbReference type="GO" id="GO:0016628">
    <property type="term" value="F:oxidoreductase activity, acting on the CH-CH group of donors, NAD or NADP as acceptor"/>
    <property type="evidence" value="ECO:0007669"/>
    <property type="project" value="InterPro"/>
</dbReference>
<dbReference type="SUPFAM" id="SSF50129">
    <property type="entry name" value="GroES-like"/>
    <property type="match status" value="1"/>
</dbReference>
<dbReference type="PANTHER" id="PTHR43205">
    <property type="entry name" value="PROSTAGLANDIN REDUCTASE"/>
    <property type="match status" value="1"/>
</dbReference>
<dbReference type="Pfam" id="PF16884">
    <property type="entry name" value="ADH_N_2"/>
    <property type="match status" value="1"/>
</dbReference>
<dbReference type="Proteomes" id="UP000191285">
    <property type="component" value="Unassembled WGS sequence"/>
</dbReference>
<evidence type="ECO:0000259" key="2">
    <source>
        <dbReference type="Pfam" id="PF16884"/>
    </source>
</evidence>
<dbReference type="PANTHER" id="PTHR43205:SF19">
    <property type="entry name" value="ENOYL REDUCTASE (ER) DOMAIN-CONTAINING PROTEIN"/>
    <property type="match status" value="1"/>
</dbReference>
<proteinExistence type="predicted"/>
<keyword evidence="1" id="KW-0560">Oxidoreductase</keyword>